<evidence type="ECO:0000313" key="6">
    <source>
        <dbReference type="EMBL" id="ETO08659.1"/>
    </source>
</evidence>
<dbReference type="SUPFAM" id="SSF140718">
    <property type="entry name" value="Mediator hinge subcomplex-like"/>
    <property type="match status" value="1"/>
</dbReference>
<evidence type="ECO:0000313" key="7">
    <source>
        <dbReference type="Proteomes" id="UP000023152"/>
    </source>
</evidence>
<keyword evidence="4" id="KW-0539">Nucleus</keyword>
<evidence type="ECO:0000256" key="5">
    <source>
        <dbReference type="SAM" id="Coils"/>
    </source>
</evidence>
<dbReference type="Proteomes" id="UP000023152">
    <property type="component" value="Unassembled WGS sequence"/>
</dbReference>
<comment type="subcellular location">
    <subcellularLocation>
        <location evidence="1">Nucleus</location>
    </subcellularLocation>
</comment>
<organism evidence="6 7">
    <name type="scientific">Reticulomyxa filosa</name>
    <dbReference type="NCBI Taxonomy" id="46433"/>
    <lineage>
        <taxon>Eukaryota</taxon>
        <taxon>Sar</taxon>
        <taxon>Rhizaria</taxon>
        <taxon>Retaria</taxon>
        <taxon>Foraminifera</taxon>
        <taxon>Monothalamids</taxon>
        <taxon>Reticulomyxidae</taxon>
        <taxon>Reticulomyxa</taxon>
    </lineage>
</organism>
<proteinExistence type="predicted"/>
<keyword evidence="7" id="KW-1185">Reference proteome</keyword>
<evidence type="ECO:0000256" key="2">
    <source>
        <dbReference type="ARBA" id="ARBA00023015"/>
    </source>
</evidence>
<name>X6M406_RETFI</name>
<evidence type="ECO:0000256" key="3">
    <source>
        <dbReference type="ARBA" id="ARBA00023163"/>
    </source>
</evidence>
<accession>X6M406</accession>
<keyword evidence="2" id="KW-0805">Transcription regulation</keyword>
<gene>
    <name evidence="6" type="ORF">RFI_28727</name>
</gene>
<comment type="caution">
    <text evidence="6">The sequence shown here is derived from an EMBL/GenBank/DDBJ whole genome shotgun (WGS) entry which is preliminary data.</text>
</comment>
<dbReference type="AlphaFoldDB" id="X6M406"/>
<sequence length="114" mass="13042">MAISLRKIQNESGLIPVENQKMIFNDNTFNPENAKVISENIVKQILQNEILICSLPHELSTEEEQIKEMEKLIQLNADADLELKQAQEEATAVSQQLSNRLKELTEKIHGKEMK</sequence>
<reference evidence="6 7" key="1">
    <citation type="journal article" date="2013" name="Curr. Biol.">
        <title>The Genome of the Foraminiferan Reticulomyxa filosa.</title>
        <authorList>
            <person name="Glockner G."/>
            <person name="Hulsmann N."/>
            <person name="Schleicher M."/>
            <person name="Noegel A.A."/>
            <person name="Eichinger L."/>
            <person name="Gallinger C."/>
            <person name="Pawlowski J."/>
            <person name="Sierra R."/>
            <person name="Euteneuer U."/>
            <person name="Pillet L."/>
            <person name="Moustafa A."/>
            <person name="Platzer M."/>
            <person name="Groth M."/>
            <person name="Szafranski K."/>
            <person name="Schliwa M."/>
        </authorList>
    </citation>
    <scope>NUCLEOTIDE SEQUENCE [LARGE SCALE GENOMIC DNA]</scope>
</reference>
<dbReference type="EMBL" id="ASPP01024823">
    <property type="protein sequence ID" value="ETO08659.1"/>
    <property type="molecule type" value="Genomic_DNA"/>
</dbReference>
<feature type="coiled-coil region" evidence="5">
    <location>
        <begin position="69"/>
        <end position="114"/>
    </location>
</feature>
<keyword evidence="3" id="KW-0804">Transcription</keyword>
<protein>
    <submittedName>
        <fullName evidence="6">Uncharacterized protein</fullName>
    </submittedName>
</protein>
<dbReference type="GO" id="GO:0016592">
    <property type="term" value="C:mediator complex"/>
    <property type="evidence" value="ECO:0007669"/>
    <property type="project" value="InterPro"/>
</dbReference>
<evidence type="ECO:0000256" key="4">
    <source>
        <dbReference type="ARBA" id="ARBA00023242"/>
    </source>
</evidence>
<dbReference type="InterPro" id="IPR037212">
    <property type="entry name" value="Med7/Med21-like"/>
</dbReference>
<evidence type="ECO:0000256" key="1">
    <source>
        <dbReference type="ARBA" id="ARBA00004123"/>
    </source>
</evidence>
<dbReference type="Gene3D" id="6.10.280.10">
    <property type="entry name" value="Mediator complex, subunit Med21"/>
    <property type="match status" value="1"/>
</dbReference>
<keyword evidence="5" id="KW-0175">Coiled coil</keyword>